<dbReference type="RefSeq" id="WP_105074277.1">
    <property type="nucleotide sequence ID" value="NZ_PPGH01000037.1"/>
</dbReference>
<keyword evidence="3" id="KW-1185">Reference proteome</keyword>
<feature type="domain" description="Putative restriction endonuclease" evidence="1">
    <location>
        <begin position="16"/>
        <end position="161"/>
    </location>
</feature>
<dbReference type="InterPro" id="IPR012296">
    <property type="entry name" value="Nuclease_put_TT1808"/>
</dbReference>
<dbReference type="PANTHER" id="PTHR36558">
    <property type="entry name" value="GLR1098 PROTEIN"/>
    <property type="match status" value="1"/>
</dbReference>
<proteinExistence type="predicted"/>
<dbReference type="SUPFAM" id="SSF52980">
    <property type="entry name" value="Restriction endonuclease-like"/>
    <property type="match status" value="1"/>
</dbReference>
<dbReference type="CDD" id="cd06260">
    <property type="entry name" value="DUF820-like"/>
    <property type="match status" value="1"/>
</dbReference>
<reference evidence="2 3" key="1">
    <citation type="submission" date="2018-01" db="EMBL/GenBank/DDBJ databases">
        <title>The complete genome sequence of Chromatium okenii LaCa, a purple sulfur bacterium with a turbulent life.</title>
        <authorList>
            <person name="Luedin S.M."/>
            <person name="Liechti N."/>
            <person name="Storelli N."/>
            <person name="Danza F."/>
            <person name="Wittwer M."/>
            <person name="Pothier J.F."/>
            <person name="Tonolla M.A."/>
        </authorList>
    </citation>
    <scope>NUCLEOTIDE SEQUENCE [LARGE SCALE GENOMIC DNA]</scope>
    <source>
        <strain evidence="2 3">LaCa</strain>
    </source>
</reference>
<evidence type="ECO:0000313" key="3">
    <source>
        <dbReference type="Proteomes" id="UP000239936"/>
    </source>
</evidence>
<name>A0A2S7XNC1_9GAMM</name>
<sequence>MTISSILQIPLTVDAYLTGEENCELRHEYIGGQIYAMTGASRQHGLIVTNLIAFLRPQLRSSHCQIFANDMKVRLFIGGDDIFYYPDLLLSCDPNDRERYYCTHPCLIIEVLSNSTERIDRREKLLAYQTLPSLREYLLIAQNRREVQIHRRSQQWKAEIITAGEVALNCIDCALPIEMIYEEIDGLT</sequence>
<comment type="caution">
    <text evidence="2">The sequence shown here is derived from an EMBL/GenBank/DDBJ whole genome shotgun (WGS) entry which is preliminary data.</text>
</comment>
<accession>A0A2S7XNC1</accession>
<organism evidence="2 3">
    <name type="scientific">Chromatium okenii</name>
    <dbReference type="NCBI Taxonomy" id="61644"/>
    <lineage>
        <taxon>Bacteria</taxon>
        <taxon>Pseudomonadati</taxon>
        <taxon>Pseudomonadota</taxon>
        <taxon>Gammaproteobacteria</taxon>
        <taxon>Chromatiales</taxon>
        <taxon>Chromatiaceae</taxon>
        <taxon>Chromatium</taxon>
    </lineage>
</organism>
<dbReference type="Proteomes" id="UP000239936">
    <property type="component" value="Unassembled WGS sequence"/>
</dbReference>
<gene>
    <name evidence="2" type="ORF">CXB77_13255</name>
</gene>
<dbReference type="Gene3D" id="3.90.1570.10">
    <property type="entry name" value="tt1808, chain A"/>
    <property type="match status" value="1"/>
</dbReference>
<dbReference type="Pfam" id="PF05685">
    <property type="entry name" value="Uma2"/>
    <property type="match status" value="1"/>
</dbReference>
<dbReference type="AlphaFoldDB" id="A0A2S7XNC1"/>
<dbReference type="PANTHER" id="PTHR36558:SF1">
    <property type="entry name" value="RESTRICTION ENDONUCLEASE DOMAIN-CONTAINING PROTEIN-RELATED"/>
    <property type="match status" value="1"/>
</dbReference>
<evidence type="ECO:0000259" key="1">
    <source>
        <dbReference type="Pfam" id="PF05685"/>
    </source>
</evidence>
<dbReference type="OrthoDB" id="26750at2"/>
<dbReference type="InterPro" id="IPR011335">
    <property type="entry name" value="Restrct_endonuc-II-like"/>
</dbReference>
<dbReference type="EMBL" id="PPGH01000037">
    <property type="protein sequence ID" value="PQJ95230.1"/>
    <property type="molecule type" value="Genomic_DNA"/>
</dbReference>
<evidence type="ECO:0000313" key="2">
    <source>
        <dbReference type="EMBL" id="PQJ95230.1"/>
    </source>
</evidence>
<protein>
    <recommendedName>
        <fullName evidence="1">Putative restriction endonuclease domain-containing protein</fullName>
    </recommendedName>
</protein>
<dbReference type="InterPro" id="IPR008538">
    <property type="entry name" value="Uma2"/>
</dbReference>